<evidence type="ECO:0000259" key="4">
    <source>
        <dbReference type="SMART" id="SM00822"/>
    </source>
</evidence>
<name>A0A8J3PWW5_9ACTN</name>
<dbReference type="Gene3D" id="3.40.50.720">
    <property type="entry name" value="NAD(P)-binding Rossmann-like Domain"/>
    <property type="match status" value="1"/>
</dbReference>
<dbReference type="GO" id="GO:0016616">
    <property type="term" value="F:oxidoreductase activity, acting on the CH-OH group of donors, NAD or NADP as acceptor"/>
    <property type="evidence" value="ECO:0007669"/>
    <property type="project" value="UniProtKB-ARBA"/>
</dbReference>
<evidence type="ECO:0000256" key="2">
    <source>
        <dbReference type="ARBA" id="ARBA00023002"/>
    </source>
</evidence>
<keyword evidence="6" id="KW-1185">Reference proteome</keyword>
<reference evidence="5 6" key="1">
    <citation type="submission" date="2021-01" db="EMBL/GenBank/DDBJ databases">
        <title>Whole genome shotgun sequence of Planotetraspora kaengkrachanensis NBRC 104272.</title>
        <authorList>
            <person name="Komaki H."/>
            <person name="Tamura T."/>
        </authorList>
    </citation>
    <scope>NUCLEOTIDE SEQUENCE [LARGE SCALE GENOMIC DNA]</scope>
    <source>
        <strain evidence="5 6">NBRC 104272</strain>
    </source>
</reference>
<dbReference type="PROSITE" id="PS00061">
    <property type="entry name" value="ADH_SHORT"/>
    <property type="match status" value="1"/>
</dbReference>
<dbReference type="SUPFAM" id="SSF51735">
    <property type="entry name" value="NAD(P)-binding Rossmann-fold domains"/>
    <property type="match status" value="1"/>
</dbReference>
<evidence type="ECO:0000256" key="1">
    <source>
        <dbReference type="ARBA" id="ARBA00006484"/>
    </source>
</evidence>
<evidence type="ECO:0000313" key="5">
    <source>
        <dbReference type="EMBL" id="GIG82579.1"/>
    </source>
</evidence>
<dbReference type="InterPro" id="IPR002347">
    <property type="entry name" value="SDR_fam"/>
</dbReference>
<accession>A0A8J3PWW5</accession>
<sequence length="241" mass="25285">MHSKIVLITGASSGIGAATARRLAADGHHVVLGARRVGRLAALADEIRASGGRADHRELDVTDLDDMRAFAEAARDRLGRIDVLVNNAGVMPLSRVDALRVEEWNQMIDVNLRGTLHGVAAVLPHMRAQGAGHIVNVASTSAHRVDPTAAVYCATKYAVRALSEGLRQESSDVRVTVVSPGFTRSELTDRGGDPEAQAAARAAARQLAIPASAVADAIGYAVSQPGDVDVNEIVVRPTVQG</sequence>
<organism evidence="5 6">
    <name type="scientific">Planotetraspora kaengkrachanensis</name>
    <dbReference type="NCBI Taxonomy" id="575193"/>
    <lineage>
        <taxon>Bacteria</taxon>
        <taxon>Bacillati</taxon>
        <taxon>Actinomycetota</taxon>
        <taxon>Actinomycetes</taxon>
        <taxon>Streptosporangiales</taxon>
        <taxon>Streptosporangiaceae</taxon>
        <taxon>Planotetraspora</taxon>
    </lineage>
</organism>
<proteinExistence type="inferred from homology"/>
<dbReference type="PRINTS" id="PR00080">
    <property type="entry name" value="SDRFAMILY"/>
</dbReference>
<evidence type="ECO:0000313" key="6">
    <source>
        <dbReference type="Proteomes" id="UP000630097"/>
    </source>
</evidence>
<dbReference type="Pfam" id="PF00106">
    <property type="entry name" value="adh_short"/>
    <property type="match status" value="1"/>
</dbReference>
<comment type="similarity">
    <text evidence="1 3">Belongs to the short-chain dehydrogenases/reductases (SDR) family.</text>
</comment>
<dbReference type="InterPro" id="IPR020904">
    <property type="entry name" value="Sc_DH/Rdtase_CS"/>
</dbReference>
<dbReference type="SMART" id="SM00822">
    <property type="entry name" value="PKS_KR"/>
    <property type="match status" value="1"/>
</dbReference>
<feature type="domain" description="Ketoreductase" evidence="4">
    <location>
        <begin position="4"/>
        <end position="197"/>
    </location>
</feature>
<dbReference type="PRINTS" id="PR00081">
    <property type="entry name" value="GDHRDH"/>
</dbReference>
<evidence type="ECO:0000256" key="3">
    <source>
        <dbReference type="RuleBase" id="RU000363"/>
    </source>
</evidence>
<dbReference type="FunFam" id="3.40.50.720:FF:000047">
    <property type="entry name" value="NADP-dependent L-serine/L-allo-threonine dehydrogenase"/>
    <property type="match status" value="1"/>
</dbReference>
<dbReference type="RefSeq" id="WP_203885902.1">
    <property type="nucleotide sequence ID" value="NZ_BAABHH010000021.1"/>
</dbReference>
<comment type="caution">
    <text evidence="5">The sequence shown here is derived from an EMBL/GenBank/DDBJ whole genome shotgun (WGS) entry which is preliminary data.</text>
</comment>
<dbReference type="EMBL" id="BONV01000031">
    <property type="protein sequence ID" value="GIG82579.1"/>
    <property type="molecule type" value="Genomic_DNA"/>
</dbReference>
<dbReference type="PANTHER" id="PTHR43115">
    <property type="entry name" value="DEHYDROGENASE/REDUCTASE SDR FAMILY MEMBER 11"/>
    <property type="match status" value="1"/>
</dbReference>
<gene>
    <name evidence="5" type="ORF">Pka01_57060</name>
</gene>
<dbReference type="InterPro" id="IPR057326">
    <property type="entry name" value="KR_dom"/>
</dbReference>
<dbReference type="InterPro" id="IPR036291">
    <property type="entry name" value="NAD(P)-bd_dom_sf"/>
</dbReference>
<dbReference type="PANTHER" id="PTHR43115:SF4">
    <property type="entry name" value="DEHYDROGENASE_REDUCTASE SDR FAMILY MEMBER 11"/>
    <property type="match status" value="1"/>
</dbReference>
<protein>
    <submittedName>
        <fullName evidence="5">Oxidoreductase</fullName>
    </submittedName>
</protein>
<dbReference type="Proteomes" id="UP000630097">
    <property type="component" value="Unassembled WGS sequence"/>
</dbReference>
<keyword evidence="2" id="KW-0560">Oxidoreductase</keyword>
<dbReference type="AlphaFoldDB" id="A0A8J3PWW5"/>